<reference evidence="2" key="1">
    <citation type="journal article" date="2013" name="J. Plant Res.">
        <title>Effect of fungi and light on seed germination of three Opuntia species from semiarid lands of central Mexico.</title>
        <authorList>
            <person name="Delgado-Sanchez P."/>
            <person name="Jimenez-Bremont J.F."/>
            <person name="Guerrero-Gonzalez Mde L."/>
            <person name="Flores J."/>
        </authorList>
    </citation>
    <scope>NUCLEOTIDE SEQUENCE</scope>
    <source>
        <tissue evidence="2">Cladode</tissue>
    </source>
</reference>
<feature type="compositionally biased region" description="Polar residues" evidence="1">
    <location>
        <begin position="8"/>
        <end position="20"/>
    </location>
</feature>
<name>A0A7C9AD36_OPUST</name>
<sequence>MEPKSKSPNDSLPPSEASLSSRHSIYTAISQAPSLTPLSTSSSFKTFNSTWGSVVEFRTSSAASSGSRILTSLPTASRVQSPRHWANSPALLILPFSITSSLVQSPRALAASRGWTPSTFLAIF</sequence>
<dbReference type="AlphaFoldDB" id="A0A7C9AD36"/>
<feature type="region of interest" description="Disordered" evidence="1">
    <location>
        <begin position="1"/>
        <end position="20"/>
    </location>
</feature>
<evidence type="ECO:0000256" key="1">
    <source>
        <dbReference type="SAM" id="MobiDB-lite"/>
    </source>
</evidence>
<evidence type="ECO:0000313" key="2">
    <source>
        <dbReference type="EMBL" id="MBA4663731.1"/>
    </source>
</evidence>
<organism evidence="2">
    <name type="scientific">Opuntia streptacantha</name>
    <name type="common">Prickly pear cactus</name>
    <name type="synonym">Opuntia cardona</name>
    <dbReference type="NCBI Taxonomy" id="393608"/>
    <lineage>
        <taxon>Eukaryota</taxon>
        <taxon>Viridiplantae</taxon>
        <taxon>Streptophyta</taxon>
        <taxon>Embryophyta</taxon>
        <taxon>Tracheophyta</taxon>
        <taxon>Spermatophyta</taxon>
        <taxon>Magnoliopsida</taxon>
        <taxon>eudicotyledons</taxon>
        <taxon>Gunneridae</taxon>
        <taxon>Pentapetalae</taxon>
        <taxon>Caryophyllales</taxon>
        <taxon>Cactineae</taxon>
        <taxon>Cactaceae</taxon>
        <taxon>Opuntioideae</taxon>
        <taxon>Opuntia</taxon>
    </lineage>
</organism>
<reference evidence="2" key="2">
    <citation type="submission" date="2020-07" db="EMBL/GenBank/DDBJ databases">
        <authorList>
            <person name="Vera ALvarez R."/>
            <person name="Arias-Moreno D.M."/>
            <person name="Jimenez-Jacinto V."/>
            <person name="Jimenez-Bremont J.F."/>
            <person name="Swaminathan K."/>
            <person name="Moose S.P."/>
            <person name="Guerrero-Gonzalez M.L."/>
            <person name="Marino-Ramirez L."/>
            <person name="Landsman D."/>
            <person name="Rodriguez-Kessler M."/>
            <person name="Delgado-Sanchez P."/>
        </authorList>
    </citation>
    <scope>NUCLEOTIDE SEQUENCE</scope>
    <source>
        <tissue evidence="2">Cladode</tissue>
    </source>
</reference>
<protein>
    <submittedName>
        <fullName evidence="2">Uncharacterized protein</fullName>
    </submittedName>
</protein>
<dbReference type="EMBL" id="GISG01221650">
    <property type="protein sequence ID" value="MBA4663731.1"/>
    <property type="molecule type" value="Transcribed_RNA"/>
</dbReference>
<proteinExistence type="predicted"/>
<accession>A0A7C9AD36</accession>